<accession>T1GM76</accession>
<keyword evidence="6" id="KW-0234">DNA repair</keyword>
<dbReference type="InterPro" id="IPR018325">
    <property type="entry name" value="Rad4/PNGase_transGLS-fold"/>
</dbReference>
<dbReference type="Pfam" id="PF03835">
    <property type="entry name" value="Rad4"/>
    <property type="match status" value="1"/>
</dbReference>
<evidence type="ECO:0000313" key="12">
    <source>
        <dbReference type="Proteomes" id="UP000015102"/>
    </source>
</evidence>
<evidence type="ECO:0008006" key="13">
    <source>
        <dbReference type="Google" id="ProtNLM"/>
    </source>
</evidence>
<reference evidence="12" key="1">
    <citation type="submission" date="2013-02" db="EMBL/GenBank/DDBJ databases">
        <authorList>
            <person name="Hughes D."/>
        </authorList>
    </citation>
    <scope>NUCLEOTIDE SEQUENCE</scope>
    <source>
        <strain>Durham</strain>
        <strain evidence="12">NC isolate 2 -- Noor lab</strain>
    </source>
</reference>
<dbReference type="Pfam" id="PF10403">
    <property type="entry name" value="BHD_1"/>
    <property type="match status" value="1"/>
</dbReference>
<dbReference type="InterPro" id="IPR042488">
    <property type="entry name" value="Rad4_BHD3_sf"/>
</dbReference>
<reference evidence="11" key="2">
    <citation type="submission" date="2015-06" db="UniProtKB">
        <authorList>
            <consortium name="EnsemblMetazoa"/>
        </authorList>
    </citation>
    <scope>IDENTIFICATION</scope>
</reference>
<evidence type="ECO:0000259" key="10">
    <source>
        <dbReference type="SMART" id="SM01032"/>
    </source>
</evidence>
<dbReference type="InterPro" id="IPR018026">
    <property type="entry name" value="DNA_repair_Rad4-like"/>
</dbReference>
<name>T1GM76_MEGSC</name>
<evidence type="ECO:0000256" key="7">
    <source>
        <dbReference type="ARBA" id="ARBA00023242"/>
    </source>
</evidence>
<dbReference type="PANTHER" id="PTHR12135:SF0">
    <property type="entry name" value="DNA REPAIR PROTEIN COMPLEMENTING XP-C CELLS"/>
    <property type="match status" value="1"/>
</dbReference>
<evidence type="ECO:0000256" key="2">
    <source>
        <dbReference type="ARBA" id="ARBA00009525"/>
    </source>
</evidence>
<dbReference type="Gene3D" id="3.30.70.2460">
    <property type="entry name" value="Rad4, beta-hairpin domain BHD3"/>
    <property type="match status" value="1"/>
</dbReference>
<dbReference type="NCBIfam" id="TIGR00605">
    <property type="entry name" value="rad4"/>
    <property type="match status" value="1"/>
</dbReference>
<dbReference type="FunFam" id="2.20.20.110:FF:000001">
    <property type="entry name" value="DNA repair protein complementing XP-C cells"/>
    <property type="match status" value="1"/>
</dbReference>
<dbReference type="GO" id="GO:0003684">
    <property type="term" value="F:damaged DNA binding"/>
    <property type="evidence" value="ECO:0007669"/>
    <property type="project" value="InterPro"/>
</dbReference>
<dbReference type="InterPro" id="IPR018328">
    <property type="entry name" value="Rad4_beta-hairpin_dom3"/>
</dbReference>
<dbReference type="Proteomes" id="UP000015102">
    <property type="component" value="Unassembled WGS sequence"/>
</dbReference>
<feature type="domain" description="Rad4 beta-hairpin" evidence="10">
    <location>
        <begin position="205"/>
        <end position="277"/>
    </location>
</feature>
<organism evidence="11 12">
    <name type="scientific">Megaselia scalaris</name>
    <name type="common">Humpbacked fly</name>
    <name type="synonym">Phora scalaris</name>
    <dbReference type="NCBI Taxonomy" id="36166"/>
    <lineage>
        <taxon>Eukaryota</taxon>
        <taxon>Metazoa</taxon>
        <taxon>Ecdysozoa</taxon>
        <taxon>Arthropoda</taxon>
        <taxon>Hexapoda</taxon>
        <taxon>Insecta</taxon>
        <taxon>Pterygota</taxon>
        <taxon>Neoptera</taxon>
        <taxon>Endopterygota</taxon>
        <taxon>Diptera</taxon>
        <taxon>Brachycera</taxon>
        <taxon>Muscomorpha</taxon>
        <taxon>Platypezoidea</taxon>
        <taxon>Phoridae</taxon>
        <taxon>Megaseliini</taxon>
        <taxon>Megaselia</taxon>
    </lineage>
</organism>
<dbReference type="EnsemblMetazoa" id="MESCA004644-RA">
    <property type="protein sequence ID" value="MESCA004644-PA"/>
    <property type="gene ID" value="MESCA004644"/>
</dbReference>
<dbReference type="SMART" id="SM01030">
    <property type="entry name" value="BHD_1"/>
    <property type="match status" value="1"/>
</dbReference>
<evidence type="ECO:0000259" key="9">
    <source>
        <dbReference type="SMART" id="SM01031"/>
    </source>
</evidence>
<keyword evidence="7" id="KW-0539">Nucleus</keyword>
<dbReference type="HOGENOM" id="CLU_026889_0_0_1"/>
<dbReference type="InterPro" id="IPR004583">
    <property type="entry name" value="DNA_repair_Rad4"/>
</dbReference>
<dbReference type="AlphaFoldDB" id="T1GM76"/>
<dbReference type="Pfam" id="PF10405">
    <property type="entry name" value="BHD_3"/>
    <property type="match status" value="1"/>
</dbReference>
<sequence>MPIDLFKGKVNDVGFIQKQLTSPVNYVYGFNSDQTIKDVTARYSKDWANVVRKGRVEPSWLDELLETYVPEPTPKDKREDALMKKAHLEKSLPTSVSDYKNHPLYALERHLLKFESIYPPNPPTLGFVRGEPVYARECVHTLHSREIWLKSARTVKLGETPYKIVKARPKWNKLTNEVIKDQPLEIFGYWQTQEYEPPVAENGIVPRNAFGNVELFKTCMLPIGTVHLQCLKNVCKRLKVDCAPAVIGFDFHGGWSHPVFDGFVICKEFEEKVIDEWNRAEDEYEKKEEERYQERVWGNWKN</sequence>
<evidence type="ECO:0000313" key="11">
    <source>
        <dbReference type="EnsemblMetazoa" id="MESCA004644-PA"/>
    </source>
</evidence>
<comment type="subcellular location">
    <subcellularLocation>
        <location evidence="1">Nucleus</location>
    </subcellularLocation>
</comment>
<evidence type="ECO:0000256" key="4">
    <source>
        <dbReference type="ARBA" id="ARBA00022763"/>
    </source>
</evidence>
<comment type="similarity">
    <text evidence="2">Belongs to the XPC family.</text>
</comment>
<dbReference type="EMBL" id="CAQQ02176027">
    <property type="status" value="NOT_ANNOTATED_CDS"/>
    <property type="molecule type" value="Genomic_DNA"/>
</dbReference>
<feature type="domain" description="Rad4 beta-hairpin" evidence="9">
    <location>
        <begin position="142"/>
        <end position="198"/>
    </location>
</feature>
<protein>
    <recommendedName>
        <fullName evidence="13">Rad4 beta-hairpin domain-containing protein</fullName>
    </recommendedName>
</protein>
<dbReference type="GO" id="GO:0005737">
    <property type="term" value="C:cytoplasm"/>
    <property type="evidence" value="ECO:0007669"/>
    <property type="project" value="TreeGrafter"/>
</dbReference>
<dbReference type="InterPro" id="IPR018327">
    <property type="entry name" value="BHD_2"/>
</dbReference>
<feature type="domain" description="Rad4 beta-hairpin" evidence="8">
    <location>
        <begin position="88"/>
        <end position="140"/>
    </location>
</feature>
<dbReference type="GO" id="GO:0071942">
    <property type="term" value="C:XPC complex"/>
    <property type="evidence" value="ECO:0007669"/>
    <property type="project" value="TreeGrafter"/>
</dbReference>
<keyword evidence="4" id="KW-0227">DNA damage</keyword>
<dbReference type="Gene3D" id="2.20.20.110">
    <property type="entry name" value="Rad4, beta-hairpin domain BHD1"/>
    <property type="match status" value="1"/>
</dbReference>
<dbReference type="SMART" id="SM01031">
    <property type="entry name" value="BHD_2"/>
    <property type="match status" value="1"/>
</dbReference>
<keyword evidence="5" id="KW-0238">DNA-binding</keyword>
<dbReference type="STRING" id="36166.T1GM76"/>
<dbReference type="InterPro" id="IPR038765">
    <property type="entry name" value="Papain-like_cys_pep_sf"/>
</dbReference>
<keyword evidence="12" id="KW-1185">Reference proteome</keyword>
<dbReference type="GO" id="GO:0006298">
    <property type="term" value="P:mismatch repair"/>
    <property type="evidence" value="ECO:0007669"/>
    <property type="project" value="TreeGrafter"/>
</dbReference>
<dbReference type="InterPro" id="IPR036985">
    <property type="entry name" value="Transglutaminase-like_sf"/>
</dbReference>
<evidence type="ECO:0000259" key="8">
    <source>
        <dbReference type="SMART" id="SM01030"/>
    </source>
</evidence>
<dbReference type="SUPFAM" id="SSF54001">
    <property type="entry name" value="Cysteine proteinases"/>
    <property type="match status" value="1"/>
</dbReference>
<dbReference type="OMA" id="WICIECI"/>
<dbReference type="InterPro" id="IPR018326">
    <property type="entry name" value="Rad4_beta-hairpin_dom1"/>
</dbReference>
<dbReference type="GO" id="GO:0003697">
    <property type="term" value="F:single-stranded DNA binding"/>
    <property type="evidence" value="ECO:0007669"/>
    <property type="project" value="TreeGrafter"/>
</dbReference>
<proteinExistence type="inferred from homology"/>
<evidence type="ECO:0000256" key="3">
    <source>
        <dbReference type="ARBA" id="ARBA00022553"/>
    </source>
</evidence>
<evidence type="ECO:0000256" key="1">
    <source>
        <dbReference type="ARBA" id="ARBA00004123"/>
    </source>
</evidence>
<dbReference type="GO" id="GO:0006289">
    <property type="term" value="P:nucleotide-excision repair"/>
    <property type="evidence" value="ECO:0007669"/>
    <property type="project" value="InterPro"/>
</dbReference>
<dbReference type="FunFam" id="3.30.70.2460:FF:000001">
    <property type="entry name" value="DNA repair protein Rad4 family"/>
    <property type="match status" value="1"/>
</dbReference>
<dbReference type="Pfam" id="PF10404">
    <property type="entry name" value="BHD_2"/>
    <property type="match status" value="1"/>
</dbReference>
<evidence type="ECO:0000256" key="6">
    <source>
        <dbReference type="ARBA" id="ARBA00023204"/>
    </source>
</evidence>
<keyword evidence="3" id="KW-0597">Phosphoprotein</keyword>
<dbReference type="PANTHER" id="PTHR12135">
    <property type="entry name" value="DNA REPAIR PROTEIN XP-C / RAD4"/>
    <property type="match status" value="1"/>
</dbReference>
<dbReference type="SMART" id="SM01032">
    <property type="entry name" value="BHD_3"/>
    <property type="match status" value="1"/>
</dbReference>
<dbReference type="GO" id="GO:0000111">
    <property type="term" value="C:nucleotide-excision repair factor 2 complex"/>
    <property type="evidence" value="ECO:0007669"/>
    <property type="project" value="TreeGrafter"/>
</dbReference>
<dbReference type="Gene3D" id="3.90.260.10">
    <property type="entry name" value="Transglutaminase-like"/>
    <property type="match status" value="1"/>
</dbReference>
<evidence type="ECO:0000256" key="5">
    <source>
        <dbReference type="ARBA" id="ARBA00023125"/>
    </source>
</evidence>